<dbReference type="InterPro" id="IPR044898">
    <property type="entry name" value="CDI_dom_sf"/>
</dbReference>
<keyword evidence="5" id="KW-0131">Cell cycle</keyword>
<comment type="similarity">
    <text evidence="2">Belongs to the CDI family.</text>
</comment>
<reference evidence="9" key="1">
    <citation type="journal article" date="2015" name="Proc. Natl. Acad. Sci. U.S.A.">
        <title>Genome sequence of the Asian Tiger mosquito, Aedes albopictus, reveals insights into its biology, genetics, and evolution.</title>
        <authorList>
            <person name="Chen X.G."/>
            <person name="Jiang X."/>
            <person name="Gu J."/>
            <person name="Xu M."/>
            <person name="Wu Y."/>
            <person name="Deng Y."/>
            <person name="Zhang C."/>
            <person name="Bonizzoni M."/>
            <person name="Dermauw W."/>
            <person name="Vontas J."/>
            <person name="Armbruster P."/>
            <person name="Huang X."/>
            <person name="Yang Y."/>
            <person name="Zhang H."/>
            <person name="He W."/>
            <person name="Peng H."/>
            <person name="Liu Y."/>
            <person name="Wu K."/>
            <person name="Chen J."/>
            <person name="Lirakis M."/>
            <person name="Topalis P."/>
            <person name="Van Leeuwen T."/>
            <person name="Hall A.B."/>
            <person name="Jiang X."/>
            <person name="Thorpe C."/>
            <person name="Mueller R.L."/>
            <person name="Sun C."/>
            <person name="Waterhouse R.M."/>
            <person name="Yan G."/>
            <person name="Tu Z.J."/>
            <person name="Fang X."/>
            <person name="James A.A."/>
        </authorList>
    </citation>
    <scope>NUCLEOTIDE SEQUENCE [LARGE SCALE GENOMIC DNA]</scope>
    <source>
        <strain evidence="9">Foshan</strain>
    </source>
</reference>
<feature type="region of interest" description="Disordered" evidence="6">
    <location>
        <begin position="132"/>
        <end position="156"/>
    </location>
</feature>
<dbReference type="PANTHER" id="PTHR10265">
    <property type="entry name" value="CYCLIN-DEPENDENT KINASE INHIBITOR 1"/>
    <property type="match status" value="1"/>
</dbReference>
<proteinExistence type="inferred from homology"/>
<keyword evidence="9" id="KW-1185">Reference proteome</keyword>
<dbReference type="Pfam" id="PF02234">
    <property type="entry name" value="CDI"/>
    <property type="match status" value="1"/>
</dbReference>
<evidence type="ECO:0000313" key="8">
    <source>
        <dbReference type="EnsemblMetazoa" id="AALFPA23_005016.P6304"/>
    </source>
</evidence>
<evidence type="ECO:0000256" key="1">
    <source>
        <dbReference type="ARBA" id="ARBA00004123"/>
    </source>
</evidence>
<evidence type="ECO:0000256" key="2">
    <source>
        <dbReference type="ARBA" id="ARBA00006726"/>
    </source>
</evidence>
<evidence type="ECO:0000259" key="7">
    <source>
        <dbReference type="Pfam" id="PF02234"/>
    </source>
</evidence>
<feature type="compositionally biased region" description="Low complexity" evidence="6">
    <location>
        <begin position="180"/>
        <end position="197"/>
    </location>
</feature>
<evidence type="ECO:0000256" key="3">
    <source>
        <dbReference type="ARBA" id="ARBA00023013"/>
    </source>
</evidence>
<dbReference type="EnsemblMetazoa" id="AALFPA23_005016.R6304">
    <property type="protein sequence ID" value="AALFPA23_005016.P6304"/>
    <property type="gene ID" value="AALFPA23_005016"/>
</dbReference>
<evidence type="ECO:0000256" key="4">
    <source>
        <dbReference type="ARBA" id="ARBA00023242"/>
    </source>
</evidence>
<name>A0ABM1Y2B5_AEDAL</name>
<feature type="region of interest" description="Disordered" evidence="6">
    <location>
        <begin position="180"/>
        <end position="263"/>
    </location>
</feature>
<keyword evidence="4" id="KW-0539">Nucleus</keyword>
<evidence type="ECO:0000256" key="5">
    <source>
        <dbReference type="ARBA" id="ARBA00023306"/>
    </source>
</evidence>
<reference evidence="8" key="2">
    <citation type="submission" date="2025-05" db="UniProtKB">
        <authorList>
            <consortium name="EnsemblMetazoa"/>
        </authorList>
    </citation>
    <scope>IDENTIFICATION</scope>
    <source>
        <strain evidence="8">Foshan</strain>
    </source>
</reference>
<evidence type="ECO:0000256" key="6">
    <source>
        <dbReference type="SAM" id="MobiDB-lite"/>
    </source>
</evidence>
<dbReference type="Gene3D" id="4.10.365.10">
    <property type="entry name" value="p27"/>
    <property type="match status" value="1"/>
</dbReference>
<dbReference type="GeneID" id="109407584"/>
<dbReference type="InterPro" id="IPR003175">
    <property type="entry name" value="CDI_dom"/>
</dbReference>
<evidence type="ECO:0000313" key="9">
    <source>
        <dbReference type="Proteomes" id="UP000069940"/>
    </source>
</evidence>
<dbReference type="RefSeq" id="XP_029733650.2">
    <property type="nucleotide sequence ID" value="XM_029877790.2"/>
</dbReference>
<feature type="compositionally biased region" description="Low complexity" evidence="6">
    <location>
        <begin position="234"/>
        <end position="263"/>
    </location>
</feature>
<feature type="domain" description="Cyclin-dependent kinase inhibitor" evidence="7">
    <location>
        <begin position="40"/>
        <end position="89"/>
    </location>
</feature>
<accession>A0ABM1Y2B5</accession>
<protein>
    <recommendedName>
        <fullName evidence="7">Cyclin-dependent kinase inhibitor domain-containing protein</fullName>
    </recommendedName>
</protein>
<organism evidence="8 9">
    <name type="scientific">Aedes albopictus</name>
    <name type="common">Asian tiger mosquito</name>
    <name type="synonym">Stegomyia albopicta</name>
    <dbReference type="NCBI Taxonomy" id="7160"/>
    <lineage>
        <taxon>Eukaryota</taxon>
        <taxon>Metazoa</taxon>
        <taxon>Ecdysozoa</taxon>
        <taxon>Arthropoda</taxon>
        <taxon>Hexapoda</taxon>
        <taxon>Insecta</taxon>
        <taxon>Pterygota</taxon>
        <taxon>Neoptera</taxon>
        <taxon>Endopterygota</taxon>
        <taxon>Diptera</taxon>
        <taxon>Nematocera</taxon>
        <taxon>Culicoidea</taxon>
        <taxon>Culicidae</taxon>
        <taxon>Culicinae</taxon>
        <taxon>Aedini</taxon>
        <taxon>Aedes</taxon>
        <taxon>Stegomyia</taxon>
    </lineage>
</organism>
<dbReference type="Proteomes" id="UP000069940">
    <property type="component" value="Unassembled WGS sequence"/>
</dbReference>
<keyword evidence="3" id="KW-0649">Protein kinase inhibitor</keyword>
<dbReference type="PANTHER" id="PTHR10265:SF45">
    <property type="entry name" value="DACAPO"/>
    <property type="match status" value="1"/>
</dbReference>
<sequence>MSARVCNPVSLTEIAKLRSPVVIRRQMSAGSSLARVKRDLFGPVDKQESKNFIDRQLAAQSAALSQKWGFDFAAGKPLLNHDQYKWERVPPTSAPACFVEMVTLTRTAHLVPQSSTSAEDLLDQRAERENGSLYRHHQSSPIIGSSPASVSGSDSDSDCSFGSVVRTYPLALQSEAIASVTTASTTTGKSPSSSGATINRAKLQPRITDFLKERKRLSTGSPKPTAAKKARQMLMPSSSASSSNMSLSSPSNAAAQPQQQQDH</sequence>
<comment type="subcellular location">
    <subcellularLocation>
        <location evidence="1">Nucleus</location>
    </subcellularLocation>
</comment>
<feature type="compositionally biased region" description="Low complexity" evidence="6">
    <location>
        <begin position="139"/>
        <end position="156"/>
    </location>
</feature>